<proteinExistence type="predicted"/>
<feature type="domain" description="Ubiquitin carboxyl-terminal hydrolase 47 C-terminal" evidence="1">
    <location>
        <begin position="288"/>
        <end position="462"/>
    </location>
</feature>
<evidence type="ECO:0000313" key="3">
    <source>
        <dbReference type="RefSeq" id="XP_032804809.1"/>
    </source>
</evidence>
<reference evidence="3" key="1">
    <citation type="submission" date="2025-08" db="UniProtKB">
        <authorList>
            <consortium name="RefSeq"/>
        </authorList>
    </citation>
    <scope>IDENTIFICATION</scope>
    <source>
        <tissue evidence="3">Sperm</tissue>
    </source>
</reference>
<evidence type="ECO:0000259" key="1">
    <source>
        <dbReference type="Pfam" id="PF19718"/>
    </source>
</evidence>
<keyword evidence="2" id="KW-1185">Reference proteome</keyword>
<protein>
    <submittedName>
        <fullName evidence="3">Uncharacterized protein LOC116939900</fullName>
    </submittedName>
</protein>
<sequence>MSHEGVSASVSTINTSDNIKADEMFDKSQDNLCKVKLYQFSLTSEEPCRFLCECTFTSGSTVQMCKQKLLPGLRQSLDPQLTTERFWLRSKMGLKPGTIFLESDVFGKNIILMEDREFFLELWTGPAKRKDSVLNLMLLVRRWRPSILQLEPIQEALAVQVGDVDALKKQISNLSEIQHEDIQLVMLKDVASSLDGQGAVALQQLGWAGDLHNLSDWDDGDLVLYRDKTEHLPSRIDKHADELLLKEMRYTKQIFLPENTQNEQRVHECTVNFHLLEGGHLQMQLGSLMHSCLLSEGTTVAQVKEQLLPSLRVQGFHHLTGDSFCLCKKNGEILVDYEVFGRSVCLWNDRDFYIEIVSDPSKLKRSVLQVRLHLGSVQPADRVPGPFQDLLWDIHSMHKLPGKISDLSGIPKENLIFSYLKGLHPFESLSQEVVARLSWIQGFEDLATHMDDGDIILYKDKQRC</sequence>
<gene>
    <name evidence="3" type="primary">LOC116939900</name>
</gene>
<name>A0AAJ7ST90_PETMA</name>
<organism evidence="2 3">
    <name type="scientific">Petromyzon marinus</name>
    <name type="common">Sea lamprey</name>
    <dbReference type="NCBI Taxonomy" id="7757"/>
    <lineage>
        <taxon>Eukaryota</taxon>
        <taxon>Metazoa</taxon>
        <taxon>Chordata</taxon>
        <taxon>Craniata</taxon>
        <taxon>Vertebrata</taxon>
        <taxon>Cyclostomata</taxon>
        <taxon>Hyperoartia</taxon>
        <taxon>Petromyzontiformes</taxon>
        <taxon>Petromyzontidae</taxon>
        <taxon>Petromyzon</taxon>
    </lineage>
</organism>
<dbReference type="RefSeq" id="XP_032804809.1">
    <property type="nucleotide sequence ID" value="XM_032948918.1"/>
</dbReference>
<feature type="domain" description="Ubiquitin carboxyl-terminal hydrolase 47 C-terminal" evidence="1">
    <location>
        <begin position="34"/>
        <end position="248"/>
    </location>
</feature>
<dbReference type="KEGG" id="pmrn:116939900"/>
<dbReference type="Proteomes" id="UP001318040">
    <property type="component" value="Chromosome 7"/>
</dbReference>
<dbReference type="AlphaFoldDB" id="A0AAJ7ST90"/>
<evidence type="ECO:0000313" key="2">
    <source>
        <dbReference type="Proteomes" id="UP001318040"/>
    </source>
</evidence>
<dbReference type="InterPro" id="IPR045578">
    <property type="entry name" value="USP47_C"/>
</dbReference>
<accession>A0AAJ7ST90</accession>
<dbReference type="Pfam" id="PF19718">
    <property type="entry name" value="USP47_C"/>
    <property type="match status" value="2"/>
</dbReference>